<evidence type="ECO:0000313" key="1">
    <source>
        <dbReference type="EMBL" id="EFH86283.1"/>
    </source>
</evidence>
<sequence length="586" mass="67093">MHEKYKQRLLNRLSAAWPVCRLCPVDVEELDAKTWMVTYRDAQTGEISRSGLYKAELRRQEQNMRAWSVVPGTRSAPPAQEVPVVELPGDVSEPDALLVAEKMESMVRVLGAFVDTLVLNVYQTRADLEVIKGRLESNLIDELTLLKEQAQNDEEPVPSRFVFGGAPLLMTAKGGEGFQWILRNKLLSLAINKGSKMKLIAQVRCSSEYLWGVRDLGKVMHEVFGFLVTIFGQRLKLQVSACDLAVDVVGFHLGTLKDVKRHFVSRAQLTEERPLSEDGMIDGPDGIKQRWGRITGLPFGARNGRLSALIYDKTHEIKYHSPEKAWFHDLWREVRDAETGEPLWEEGTDVLRLEIRWKRPGLNEVKGELHGEEFHGIDDAFDLEDHLAGLWSYAVGRLGGGEDGLPDGWLRYVVPTDDTNRSRWPVHPDWQVIQGAFQEREQLEVSAYEREEQEREELLQLVDEELAARPFSTDKKKGRRPGRRIVSAAHPVVPESFTLKPYIRQRKREKNMLRLIAQIAGLLITLEAWRQPSHEERDVFSDLSDTVSFAFNHVEEYYDDKERDFEREVKKRRVLLSIPNKSSQAA</sequence>
<gene>
    <name evidence="1" type="ORF">Krac_7575</name>
</gene>
<dbReference type="STRING" id="485913.Krac_7575"/>
<keyword evidence="2" id="KW-1185">Reference proteome</keyword>
<organism evidence="1 2">
    <name type="scientific">Ktedonobacter racemifer DSM 44963</name>
    <dbReference type="NCBI Taxonomy" id="485913"/>
    <lineage>
        <taxon>Bacteria</taxon>
        <taxon>Bacillati</taxon>
        <taxon>Chloroflexota</taxon>
        <taxon>Ktedonobacteria</taxon>
        <taxon>Ktedonobacterales</taxon>
        <taxon>Ktedonobacteraceae</taxon>
        <taxon>Ktedonobacter</taxon>
    </lineage>
</organism>
<dbReference type="InParanoid" id="D6TKI3"/>
<evidence type="ECO:0000313" key="2">
    <source>
        <dbReference type="Proteomes" id="UP000004508"/>
    </source>
</evidence>
<dbReference type="AlphaFoldDB" id="D6TKI3"/>
<protein>
    <submittedName>
        <fullName evidence="1">Uncharacterized protein</fullName>
    </submittedName>
</protein>
<comment type="caution">
    <text evidence="1">The sequence shown here is derived from an EMBL/GenBank/DDBJ whole genome shotgun (WGS) entry which is preliminary data.</text>
</comment>
<name>D6TKI3_KTERA</name>
<reference evidence="1 2" key="1">
    <citation type="journal article" date="2011" name="Stand. Genomic Sci.">
        <title>Non-contiguous finished genome sequence and contextual data of the filamentous soil bacterium Ktedonobacter racemifer type strain (SOSP1-21).</title>
        <authorList>
            <person name="Chang Y.J."/>
            <person name="Land M."/>
            <person name="Hauser L."/>
            <person name="Chertkov O."/>
            <person name="Del Rio T.G."/>
            <person name="Nolan M."/>
            <person name="Copeland A."/>
            <person name="Tice H."/>
            <person name="Cheng J.F."/>
            <person name="Lucas S."/>
            <person name="Han C."/>
            <person name="Goodwin L."/>
            <person name="Pitluck S."/>
            <person name="Ivanova N."/>
            <person name="Ovchinikova G."/>
            <person name="Pati A."/>
            <person name="Chen A."/>
            <person name="Palaniappan K."/>
            <person name="Mavromatis K."/>
            <person name="Liolios K."/>
            <person name="Brettin T."/>
            <person name="Fiebig A."/>
            <person name="Rohde M."/>
            <person name="Abt B."/>
            <person name="Goker M."/>
            <person name="Detter J.C."/>
            <person name="Woyke T."/>
            <person name="Bristow J."/>
            <person name="Eisen J.A."/>
            <person name="Markowitz V."/>
            <person name="Hugenholtz P."/>
            <person name="Kyrpides N.C."/>
            <person name="Klenk H.P."/>
            <person name="Lapidus A."/>
        </authorList>
    </citation>
    <scope>NUCLEOTIDE SEQUENCE [LARGE SCALE GENOMIC DNA]</scope>
    <source>
        <strain evidence="2">DSM 44963</strain>
    </source>
</reference>
<dbReference type="EMBL" id="ADVG01000002">
    <property type="protein sequence ID" value="EFH86283.1"/>
    <property type="molecule type" value="Genomic_DNA"/>
</dbReference>
<proteinExistence type="predicted"/>
<dbReference type="RefSeq" id="WP_007910466.1">
    <property type="nucleotide sequence ID" value="NZ_ADVG01000002.1"/>
</dbReference>
<dbReference type="Proteomes" id="UP000004508">
    <property type="component" value="Unassembled WGS sequence"/>
</dbReference>
<accession>D6TKI3</accession>
<dbReference type="eggNOG" id="ENOG5032K0Y">
    <property type="taxonomic scope" value="Bacteria"/>
</dbReference>